<evidence type="ECO:0000256" key="4">
    <source>
        <dbReference type="ARBA" id="ARBA00022963"/>
    </source>
</evidence>
<evidence type="ECO:0000256" key="2">
    <source>
        <dbReference type="ARBA" id="ARBA00012657"/>
    </source>
</evidence>
<keyword evidence="9" id="KW-1185">Reference proteome</keyword>
<dbReference type="InterPro" id="IPR001286">
    <property type="entry name" value="Glyco_hydro_59"/>
</dbReference>
<accession>A0A2U2JEH3</accession>
<dbReference type="GO" id="GO:0004336">
    <property type="term" value="F:galactosylceramidase activity"/>
    <property type="evidence" value="ECO:0007669"/>
    <property type="project" value="UniProtKB-EC"/>
</dbReference>
<dbReference type="Gene3D" id="2.60.40.10">
    <property type="entry name" value="Immunoglobulins"/>
    <property type="match status" value="1"/>
</dbReference>
<dbReference type="EC" id="3.2.1.46" evidence="2"/>
<dbReference type="Gene3D" id="3.20.20.70">
    <property type="entry name" value="Aldolase class I"/>
    <property type="match status" value="1"/>
</dbReference>
<dbReference type="Gene3D" id="3.20.20.80">
    <property type="entry name" value="Glycosidases"/>
    <property type="match status" value="1"/>
</dbReference>
<dbReference type="InterPro" id="IPR013783">
    <property type="entry name" value="Ig-like_fold"/>
</dbReference>
<name>A0A2U2JEH3_9FLAO</name>
<dbReference type="Gene3D" id="2.60.120.560">
    <property type="entry name" value="Exo-inulinase, domain 1"/>
    <property type="match status" value="1"/>
</dbReference>
<evidence type="ECO:0000313" key="8">
    <source>
        <dbReference type="EMBL" id="PWG06724.1"/>
    </source>
</evidence>
<evidence type="ECO:0000256" key="3">
    <source>
        <dbReference type="ARBA" id="ARBA00022919"/>
    </source>
</evidence>
<dbReference type="InterPro" id="IPR013785">
    <property type="entry name" value="Aldolase_TIM"/>
</dbReference>
<evidence type="ECO:0000313" key="9">
    <source>
        <dbReference type="Proteomes" id="UP000245670"/>
    </source>
</evidence>
<dbReference type="PANTHER" id="PTHR15172">
    <property type="entry name" value="GALACTOCEREBROSIDASE"/>
    <property type="match status" value="1"/>
</dbReference>
<evidence type="ECO:0000259" key="6">
    <source>
        <dbReference type="Pfam" id="PF02057"/>
    </source>
</evidence>
<proteinExistence type="inferred from homology"/>
<dbReference type="GO" id="GO:0006683">
    <property type="term" value="P:galactosylceramide catabolic process"/>
    <property type="evidence" value="ECO:0007669"/>
    <property type="project" value="InterPro"/>
</dbReference>
<feature type="domain" description="Glycosyl hydrolase family 59 catalytic" evidence="6">
    <location>
        <begin position="165"/>
        <end position="475"/>
    </location>
</feature>
<dbReference type="GO" id="GO:0005764">
    <property type="term" value="C:lysosome"/>
    <property type="evidence" value="ECO:0007669"/>
    <property type="project" value="TreeGrafter"/>
</dbReference>
<dbReference type="Pfam" id="PF25788">
    <property type="entry name" value="Ig_Rha78A_N"/>
    <property type="match status" value="1"/>
</dbReference>
<evidence type="ECO:0000256" key="5">
    <source>
        <dbReference type="ARBA" id="ARBA00033098"/>
    </source>
</evidence>
<dbReference type="PANTHER" id="PTHR15172:SF1">
    <property type="entry name" value="GALACTOCEREBROSIDASE"/>
    <property type="match status" value="1"/>
</dbReference>
<keyword evidence="3" id="KW-0443">Lipid metabolism</keyword>
<feature type="domain" description="Glycosyl hydrolase family 59 C-terminal lectin" evidence="7">
    <location>
        <begin position="614"/>
        <end position="774"/>
    </location>
</feature>
<dbReference type="PRINTS" id="PR00850">
    <property type="entry name" value="GLHYDRLASE59"/>
</dbReference>
<sequence>MAIIMNYRNVLLVSLLFIYSFAYSIEVKDIKCNNIINPSGVITPYPFFSWTYIGDDKSPKQGGYRILMATSLEKLKYPDIWDTGPTSTSKMGPFKYRGAPLKTGQRVYWKVMVWGNNRGVAHSEPSWFEMGEIKNPEVVFQPHVFPKKESVLQIELNISDKGRTFEGIGGVSAGASTDLLYDYKDPIRSQILDYLFKPKFGAGFQHLKVEMGGGENSTCGSEPSHAITREELKNPVSRGYEFWLMKEARNRNSKIILEYLPWSFPAYLKPNIFTSESAEYFVSYLDVAKKEWNLDIDWVAAAENENYTNGDWIVNNVRPLLDERGYKNVKIQGPDDNSGDWKIFEEFEKDNAFNNVVEAVGYHYVTGREFNENMVDGRGRPTTKKAKNSGKPLWASEDWSWTGKDWGGAGALNLARMYNKFYIRDRITKSLIWAPIGSIYESVTWDKAGAMKANSPWSGYYEVWPTIWATAHTTQFAEPYNWQYLNNACGLFDKKTYKGSCVTLKEKESSNWSMIICTEKQEEIEIKIGKGFSLSKVNVWKSDENEQFIKQESLIPKDGILRLSLNAKSIYSLTTTSGQQKGTYVIPKKKAFPFPYKEDYEDRKLGDLPKYHSDQTGSFEIALKEDGSHCLKQIVPKQGYDWMRIYRRSNIKPNTLVGDVNWENYTCKVDVFIDEGNVELGGHVKGSYLKGYRFQVAKNGNWKLIFDKKVLKEGVIYNFDGNQWHALKLTFQNKEIEAFIDEVSVVKLPHKKTKGYVMLASTYDENLFDNLEIINE</sequence>
<comment type="caution">
    <text evidence="8">The sequence shown here is derived from an EMBL/GenBank/DDBJ whole genome shotgun (WGS) entry which is preliminary data.</text>
</comment>
<dbReference type="OrthoDB" id="9806701at2"/>
<evidence type="ECO:0000256" key="1">
    <source>
        <dbReference type="ARBA" id="ARBA00005637"/>
    </source>
</evidence>
<evidence type="ECO:0000259" key="7">
    <source>
        <dbReference type="Pfam" id="PF21708"/>
    </source>
</evidence>
<organism evidence="8 9">
    <name type="scientific">Polaribacter aquimarinus</name>
    <dbReference type="NCBI Taxonomy" id="2100726"/>
    <lineage>
        <taxon>Bacteria</taxon>
        <taxon>Pseudomonadati</taxon>
        <taxon>Bacteroidota</taxon>
        <taxon>Flavobacteriia</taxon>
        <taxon>Flavobacteriales</taxon>
        <taxon>Flavobacteriaceae</taxon>
    </lineage>
</organism>
<keyword evidence="3" id="KW-0746">Sphingolipid metabolism</keyword>
<dbReference type="EMBL" id="QFFG01000001">
    <property type="protein sequence ID" value="PWG06724.1"/>
    <property type="molecule type" value="Genomic_DNA"/>
</dbReference>
<dbReference type="InterPro" id="IPR049162">
    <property type="entry name" value="GH59_C"/>
</dbReference>
<dbReference type="Pfam" id="PF21708">
    <property type="entry name" value="Glyco_hydro_59_C"/>
    <property type="match status" value="1"/>
</dbReference>
<reference evidence="8 9" key="1">
    <citation type="submission" date="2018-05" db="EMBL/GenBank/DDBJ databases">
        <title>Polaribacter aquimarinus sp. nov., isolated from sediment in a sediment of sea.</title>
        <authorList>
            <person name="Lu D."/>
        </authorList>
    </citation>
    <scope>NUCLEOTIDE SEQUENCE [LARGE SCALE GENOMIC DNA]</scope>
    <source>
        <strain evidence="8 9">ZY113</strain>
    </source>
</reference>
<keyword evidence="4" id="KW-0442">Lipid degradation</keyword>
<dbReference type="AlphaFoldDB" id="A0A2U2JEH3"/>
<gene>
    <name evidence="8" type="ORF">DIS07_02485</name>
</gene>
<dbReference type="Proteomes" id="UP000245670">
    <property type="component" value="Unassembled WGS sequence"/>
</dbReference>
<dbReference type="RefSeq" id="WP_109403632.1">
    <property type="nucleotide sequence ID" value="NZ_QFFG01000001.1"/>
</dbReference>
<comment type="similarity">
    <text evidence="1">Belongs to the glycosyl hydrolase 59 family.</text>
</comment>
<dbReference type="GO" id="GO:0016020">
    <property type="term" value="C:membrane"/>
    <property type="evidence" value="ECO:0007669"/>
    <property type="project" value="GOC"/>
</dbReference>
<protein>
    <recommendedName>
        <fullName evidence="2">galactosylceramidase</fullName>
        <ecNumber evidence="2">3.2.1.46</ecNumber>
    </recommendedName>
    <alternativeName>
        <fullName evidence="5">Galactosylceramidase</fullName>
    </alternativeName>
</protein>
<dbReference type="InterPro" id="IPR017853">
    <property type="entry name" value="GH"/>
</dbReference>
<dbReference type="InterPro" id="IPR049161">
    <property type="entry name" value="GH59_cat"/>
</dbReference>
<dbReference type="SUPFAM" id="SSF51445">
    <property type="entry name" value="(Trans)glycosidases"/>
    <property type="match status" value="1"/>
</dbReference>
<dbReference type="Pfam" id="PF02057">
    <property type="entry name" value="Glyco_hydro_59"/>
    <property type="match status" value="1"/>
</dbReference>